<feature type="domain" description="DUF6533" evidence="3">
    <location>
        <begin position="20"/>
        <end position="62"/>
    </location>
</feature>
<dbReference type="Pfam" id="PF20151">
    <property type="entry name" value="DUF6533"/>
    <property type="match status" value="1"/>
</dbReference>
<name>A0A9P3GQD4_9APHY</name>
<evidence type="ECO:0000256" key="2">
    <source>
        <dbReference type="SAM" id="Phobius"/>
    </source>
</evidence>
<evidence type="ECO:0000313" key="5">
    <source>
        <dbReference type="Proteomes" id="UP000703269"/>
    </source>
</evidence>
<proteinExistence type="predicted"/>
<keyword evidence="2" id="KW-1133">Transmembrane helix</keyword>
<organism evidence="4 5">
    <name type="scientific">Phanerochaete sordida</name>
    <dbReference type="NCBI Taxonomy" id="48140"/>
    <lineage>
        <taxon>Eukaryota</taxon>
        <taxon>Fungi</taxon>
        <taxon>Dikarya</taxon>
        <taxon>Basidiomycota</taxon>
        <taxon>Agaricomycotina</taxon>
        <taxon>Agaricomycetes</taxon>
        <taxon>Polyporales</taxon>
        <taxon>Phanerochaetaceae</taxon>
        <taxon>Phanerochaete</taxon>
    </lineage>
</organism>
<feature type="transmembrane region" description="Helical" evidence="2">
    <location>
        <begin position="51"/>
        <end position="71"/>
    </location>
</feature>
<evidence type="ECO:0000313" key="4">
    <source>
        <dbReference type="EMBL" id="GJE99246.1"/>
    </source>
</evidence>
<gene>
    <name evidence="4" type="ORF">PsYK624_154960</name>
</gene>
<sequence length="336" mass="36654">MSEELQSELRMASFSGRLDFALLVFVVYEYIITLDREISAVWCRKRTITSILLLCVRWLMLVVPLMGALPGGTRVCAFVVTFGTVALTVTSILTTLVQSLRVYALLKGSRMAYVASTATFLLVSGLMIDNLGGLAHTVFTDTEVPTLGPVCTPSRRESLTTLKMYGYLAVISSLLSNVIVLTVTWMRSFTLFFEARRLDVIHSITGVLIRDGSLYFSFILLLNILTFLTLSTTGASKGGIVNTFAIILPPVLVQRFMLNLRQFGQANTPTGTTEWHSSRFSVSFRVPSDILGNIGEPLDHSQGIHDGVEDENSDEGSSANDDEGATIQASSSSAVV</sequence>
<feature type="transmembrane region" description="Helical" evidence="2">
    <location>
        <begin position="111"/>
        <end position="128"/>
    </location>
</feature>
<reference evidence="4 5" key="1">
    <citation type="submission" date="2021-08" db="EMBL/GenBank/DDBJ databases">
        <title>Draft Genome Sequence of Phanerochaete sordida strain YK-624.</title>
        <authorList>
            <person name="Mori T."/>
            <person name="Dohra H."/>
            <person name="Suzuki T."/>
            <person name="Kawagishi H."/>
            <person name="Hirai H."/>
        </authorList>
    </citation>
    <scope>NUCLEOTIDE SEQUENCE [LARGE SCALE GENOMIC DNA]</scope>
    <source>
        <strain evidence="4 5">YK-624</strain>
    </source>
</reference>
<feature type="region of interest" description="Disordered" evidence="1">
    <location>
        <begin position="301"/>
        <end position="336"/>
    </location>
</feature>
<keyword evidence="2" id="KW-0812">Transmembrane</keyword>
<feature type="transmembrane region" description="Helical" evidence="2">
    <location>
        <begin position="77"/>
        <end position="99"/>
    </location>
</feature>
<evidence type="ECO:0000259" key="3">
    <source>
        <dbReference type="Pfam" id="PF20151"/>
    </source>
</evidence>
<protein>
    <recommendedName>
        <fullName evidence="3">DUF6533 domain-containing protein</fullName>
    </recommendedName>
</protein>
<dbReference type="OrthoDB" id="2745134at2759"/>
<dbReference type="AlphaFoldDB" id="A0A9P3GQD4"/>
<dbReference type="EMBL" id="BPQB01000104">
    <property type="protein sequence ID" value="GJE99246.1"/>
    <property type="molecule type" value="Genomic_DNA"/>
</dbReference>
<feature type="transmembrane region" description="Helical" evidence="2">
    <location>
        <begin position="207"/>
        <end position="228"/>
    </location>
</feature>
<keyword evidence="5" id="KW-1185">Reference proteome</keyword>
<feature type="transmembrane region" description="Helical" evidence="2">
    <location>
        <begin position="12"/>
        <end position="31"/>
    </location>
</feature>
<dbReference type="InterPro" id="IPR045340">
    <property type="entry name" value="DUF6533"/>
</dbReference>
<accession>A0A9P3GQD4</accession>
<comment type="caution">
    <text evidence="4">The sequence shown here is derived from an EMBL/GenBank/DDBJ whole genome shotgun (WGS) entry which is preliminary data.</text>
</comment>
<dbReference type="Proteomes" id="UP000703269">
    <property type="component" value="Unassembled WGS sequence"/>
</dbReference>
<feature type="compositionally biased region" description="Acidic residues" evidence="1">
    <location>
        <begin position="308"/>
        <end position="324"/>
    </location>
</feature>
<feature type="compositionally biased region" description="Polar residues" evidence="1">
    <location>
        <begin position="327"/>
        <end position="336"/>
    </location>
</feature>
<keyword evidence="2" id="KW-0472">Membrane</keyword>
<feature type="transmembrane region" description="Helical" evidence="2">
    <location>
        <begin position="164"/>
        <end position="186"/>
    </location>
</feature>
<feature type="transmembrane region" description="Helical" evidence="2">
    <location>
        <begin position="240"/>
        <end position="258"/>
    </location>
</feature>
<evidence type="ECO:0000256" key="1">
    <source>
        <dbReference type="SAM" id="MobiDB-lite"/>
    </source>
</evidence>